<keyword evidence="8" id="KW-0808">Transferase</keyword>
<keyword evidence="2" id="KW-0663">Pyridoxal phosphate</keyword>
<dbReference type="Gene3D" id="1.10.10.10">
    <property type="entry name" value="Winged helix-like DNA-binding domain superfamily/Winged helix DNA-binding domain"/>
    <property type="match status" value="1"/>
</dbReference>
<dbReference type="Proteomes" id="UP000324324">
    <property type="component" value="Unassembled WGS sequence"/>
</dbReference>
<dbReference type="GO" id="GO:0030170">
    <property type="term" value="F:pyridoxal phosphate binding"/>
    <property type="evidence" value="ECO:0007669"/>
    <property type="project" value="InterPro"/>
</dbReference>
<dbReference type="InterPro" id="IPR000524">
    <property type="entry name" value="Tscrpt_reg_HTH_GntR"/>
</dbReference>
<evidence type="ECO:0000256" key="6">
    <source>
        <dbReference type="SAM" id="MobiDB-lite"/>
    </source>
</evidence>
<evidence type="ECO:0000256" key="5">
    <source>
        <dbReference type="ARBA" id="ARBA00023163"/>
    </source>
</evidence>
<feature type="domain" description="HTH gntR-type" evidence="7">
    <location>
        <begin position="23"/>
        <end position="91"/>
    </location>
</feature>
<dbReference type="PANTHER" id="PTHR46577:SF1">
    <property type="entry name" value="HTH-TYPE TRANSCRIPTIONAL REGULATORY PROTEIN GABR"/>
    <property type="match status" value="1"/>
</dbReference>
<evidence type="ECO:0000313" key="9">
    <source>
        <dbReference type="Proteomes" id="UP000324324"/>
    </source>
</evidence>
<gene>
    <name evidence="8" type="ORF">F1599_05800</name>
</gene>
<proteinExistence type="inferred from homology"/>
<feature type="region of interest" description="Disordered" evidence="6">
    <location>
        <begin position="98"/>
        <end position="124"/>
    </location>
</feature>
<dbReference type="SUPFAM" id="SSF53383">
    <property type="entry name" value="PLP-dependent transferases"/>
    <property type="match status" value="1"/>
</dbReference>
<dbReference type="InterPro" id="IPR036388">
    <property type="entry name" value="WH-like_DNA-bd_sf"/>
</dbReference>
<evidence type="ECO:0000256" key="4">
    <source>
        <dbReference type="ARBA" id="ARBA00023125"/>
    </source>
</evidence>
<dbReference type="SUPFAM" id="SSF46785">
    <property type="entry name" value="Winged helix' DNA-binding domain"/>
    <property type="match status" value="1"/>
</dbReference>
<name>A0A5M8B0M0_9BURK</name>
<evidence type="ECO:0000256" key="2">
    <source>
        <dbReference type="ARBA" id="ARBA00022898"/>
    </source>
</evidence>
<dbReference type="CDD" id="cd00609">
    <property type="entry name" value="AAT_like"/>
    <property type="match status" value="1"/>
</dbReference>
<evidence type="ECO:0000259" key="7">
    <source>
        <dbReference type="PROSITE" id="PS50949"/>
    </source>
</evidence>
<evidence type="ECO:0000256" key="1">
    <source>
        <dbReference type="ARBA" id="ARBA00005384"/>
    </source>
</evidence>
<dbReference type="Pfam" id="PF00392">
    <property type="entry name" value="GntR"/>
    <property type="match status" value="1"/>
</dbReference>
<organism evidence="8 9">
    <name type="scientific">Cupriavidus cauae</name>
    <dbReference type="NCBI Taxonomy" id="2608999"/>
    <lineage>
        <taxon>Bacteria</taxon>
        <taxon>Pseudomonadati</taxon>
        <taxon>Pseudomonadota</taxon>
        <taxon>Betaproteobacteria</taxon>
        <taxon>Burkholderiales</taxon>
        <taxon>Burkholderiaceae</taxon>
        <taxon>Cupriavidus</taxon>
    </lineage>
</organism>
<evidence type="ECO:0000313" key="8">
    <source>
        <dbReference type="EMBL" id="KAA6129263.1"/>
    </source>
</evidence>
<dbReference type="CDD" id="cd07377">
    <property type="entry name" value="WHTH_GntR"/>
    <property type="match status" value="1"/>
</dbReference>
<keyword evidence="3" id="KW-0805">Transcription regulation</keyword>
<protein>
    <submittedName>
        <fullName evidence="8">PLP-dependent aminotransferase family protein</fullName>
    </submittedName>
</protein>
<dbReference type="GO" id="GO:0008483">
    <property type="term" value="F:transaminase activity"/>
    <property type="evidence" value="ECO:0007669"/>
    <property type="project" value="UniProtKB-KW"/>
</dbReference>
<sequence>MATAGKGNTFWNRLLQLPADSGLSLQAQLRQQIVSAILSRQLPEGSALPSSRELAATLGIARNTVILAFQQLVDEHFLETRPRRGYFVVEQLPSVARPPSVGNAGTAGTPASTDGGSESPGPDWSERLPDISGLRAIVKPNDWQNYPYPFIYGQFDPALFPTADWRECSRMALAVLEIRGWASDLIDRDDPLLIEQLQRHVLPRRGVWANPDEIMVTLGAQHALYLLADLLMRDAVVGLEEPGYSDARAIFGMRAREVVPLPVDDYGLRPEGELARCDYAFVTPSYQCPTTVTMPLDRREALLAEAHRHDVVLIEDDYDTENPALTQPIPALKSLDREGRVIYVGSLSKSFVPGIRLGYIVAPSTVIRQARALRRYMLRHPPANNQRATALFISLGHHDALLRRVAPIFQRRAAVLRDMLARHLPQCRVQNSPGASSFWVEGPPGLDARKLGDVALRHGVIIEPGDVFFAADGPSPHFRLGYTGIAEERIEEGVRLLAQLIEHERRR</sequence>
<dbReference type="PROSITE" id="PS50949">
    <property type="entry name" value="HTH_GNTR"/>
    <property type="match status" value="1"/>
</dbReference>
<dbReference type="AlphaFoldDB" id="A0A5M8B0M0"/>
<dbReference type="InterPro" id="IPR051446">
    <property type="entry name" value="HTH_trans_reg/aminotransferase"/>
</dbReference>
<comment type="caution">
    <text evidence="8">The sequence shown here is derived from an EMBL/GenBank/DDBJ whole genome shotgun (WGS) entry which is preliminary data.</text>
</comment>
<dbReference type="GO" id="GO:0003700">
    <property type="term" value="F:DNA-binding transcription factor activity"/>
    <property type="evidence" value="ECO:0007669"/>
    <property type="project" value="InterPro"/>
</dbReference>
<keyword evidence="9" id="KW-1185">Reference proteome</keyword>
<keyword evidence="8" id="KW-0032">Aminotransferase</keyword>
<keyword evidence="5" id="KW-0804">Transcription</keyword>
<dbReference type="SMART" id="SM00345">
    <property type="entry name" value="HTH_GNTR"/>
    <property type="match status" value="1"/>
</dbReference>
<dbReference type="InterPro" id="IPR036390">
    <property type="entry name" value="WH_DNA-bd_sf"/>
</dbReference>
<keyword evidence="4" id="KW-0238">DNA-binding</keyword>
<comment type="similarity">
    <text evidence="1">In the C-terminal section; belongs to the class-I pyridoxal-phosphate-dependent aminotransferase family.</text>
</comment>
<reference evidence="8 9" key="1">
    <citation type="submission" date="2019-09" db="EMBL/GenBank/DDBJ databases">
        <title>Isolation of a novel species in the genus Cupriavidus from patients with sepsis using whole genome sequencing.</title>
        <authorList>
            <person name="Kweon O.J."/>
            <person name="Lee M.-K."/>
        </authorList>
    </citation>
    <scope>NUCLEOTIDE SEQUENCE [LARGE SCALE GENOMIC DNA]</scope>
    <source>
        <strain evidence="8 9">MKL-01</strain>
    </source>
</reference>
<dbReference type="InterPro" id="IPR015424">
    <property type="entry name" value="PyrdxlP-dep_Trfase"/>
</dbReference>
<dbReference type="EMBL" id="VWRN01000019">
    <property type="protein sequence ID" value="KAA6129263.1"/>
    <property type="molecule type" value="Genomic_DNA"/>
</dbReference>
<dbReference type="GO" id="GO:0003677">
    <property type="term" value="F:DNA binding"/>
    <property type="evidence" value="ECO:0007669"/>
    <property type="project" value="UniProtKB-KW"/>
</dbReference>
<dbReference type="PANTHER" id="PTHR46577">
    <property type="entry name" value="HTH-TYPE TRANSCRIPTIONAL REGULATORY PROTEIN GABR"/>
    <property type="match status" value="1"/>
</dbReference>
<dbReference type="RefSeq" id="WP_150082490.1">
    <property type="nucleotide sequence ID" value="NZ_VWRN01000019.1"/>
</dbReference>
<evidence type="ECO:0000256" key="3">
    <source>
        <dbReference type="ARBA" id="ARBA00023015"/>
    </source>
</evidence>
<dbReference type="InterPro" id="IPR004839">
    <property type="entry name" value="Aminotransferase_I/II_large"/>
</dbReference>
<accession>A0A5M8B0M0</accession>
<dbReference type="Pfam" id="PF00155">
    <property type="entry name" value="Aminotran_1_2"/>
    <property type="match status" value="1"/>
</dbReference>
<dbReference type="Gene3D" id="3.40.640.10">
    <property type="entry name" value="Type I PLP-dependent aspartate aminotransferase-like (Major domain)"/>
    <property type="match status" value="1"/>
</dbReference>
<dbReference type="InterPro" id="IPR015421">
    <property type="entry name" value="PyrdxlP-dep_Trfase_major"/>
</dbReference>